<dbReference type="PANTHER" id="PTHR30203">
    <property type="entry name" value="OUTER MEMBRANE CATION EFFLUX PROTEIN"/>
    <property type="match status" value="1"/>
</dbReference>
<dbReference type="AlphaFoldDB" id="A0A5K7YMM3"/>
<keyword evidence="2" id="KW-0732">Signal</keyword>
<dbReference type="RefSeq" id="WP_155317539.1">
    <property type="nucleotide sequence ID" value="NZ_AP021874.1"/>
</dbReference>
<organism evidence="3 4">
    <name type="scientific">Desulfosarcina alkanivorans</name>
    <dbReference type="NCBI Taxonomy" id="571177"/>
    <lineage>
        <taxon>Bacteria</taxon>
        <taxon>Pseudomonadati</taxon>
        <taxon>Thermodesulfobacteriota</taxon>
        <taxon>Desulfobacteria</taxon>
        <taxon>Desulfobacterales</taxon>
        <taxon>Desulfosarcinaceae</taxon>
        <taxon>Desulfosarcina</taxon>
    </lineage>
</organism>
<keyword evidence="4" id="KW-1185">Reference proteome</keyword>
<proteinExistence type="predicted"/>
<dbReference type="Proteomes" id="UP000427906">
    <property type="component" value="Chromosome"/>
</dbReference>
<feature type="signal peptide" evidence="2">
    <location>
        <begin position="1"/>
        <end position="22"/>
    </location>
</feature>
<dbReference type="InterPro" id="IPR010131">
    <property type="entry name" value="MdtP/NodT-like"/>
</dbReference>
<evidence type="ECO:0000256" key="1">
    <source>
        <dbReference type="SAM" id="Coils"/>
    </source>
</evidence>
<feature type="coiled-coil region" evidence="1">
    <location>
        <begin position="263"/>
        <end position="290"/>
    </location>
</feature>
<dbReference type="EMBL" id="AP021874">
    <property type="protein sequence ID" value="BBO69510.1"/>
    <property type="molecule type" value="Genomic_DNA"/>
</dbReference>
<evidence type="ECO:0000313" key="3">
    <source>
        <dbReference type="EMBL" id="BBO69510.1"/>
    </source>
</evidence>
<reference evidence="3 4" key="1">
    <citation type="submission" date="2019-11" db="EMBL/GenBank/DDBJ databases">
        <title>Comparative genomics of hydrocarbon-degrading Desulfosarcina strains.</title>
        <authorList>
            <person name="Watanabe M."/>
            <person name="Kojima H."/>
            <person name="Fukui M."/>
        </authorList>
    </citation>
    <scope>NUCLEOTIDE SEQUENCE [LARGE SCALE GENOMIC DNA]</scope>
    <source>
        <strain evidence="3 4">PL12</strain>
    </source>
</reference>
<evidence type="ECO:0000313" key="4">
    <source>
        <dbReference type="Proteomes" id="UP000427906"/>
    </source>
</evidence>
<feature type="chain" id="PRO_5024389873" description="Transporter" evidence="2">
    <location>
        <begin position="23"/>
        <end position="507"/>
    </location>
</feature>
<evidence type="ECO:0008006" key="5">
    <source>
        <dbReference type="Google" id="ProtNLM"/>
    </source>
</evidence>
<dbReference type="OrthoDB" id="5412369at2"/>
<evidence type="ECO:0000256" key="2">
    <source>
        <dbReference type="SAM" id="SignalP"/>
    </source>
</evidence>
<dbReference type="Gene3D" id="1.20.1600.10">
    <property type="entry name" value="Outer membrane efflux proteins (OEP)"/>
    <property type="match status" value="1"/>
</dbReference>
<dbReference type="KEGG" id="dalk:DSCA_34400"/>
<gene>
    <name evidence="3" type="ORF">DSCA_34400</name>
</gene>
<protein>
    <recommendedName>
        <fullName evidence="5">Transporter</fullName>
    </recommendedName>
</protein>
<sequence length="507" mass="55622">MRRLSIPITVFVLMTAAGPAPAAYRDLKQGMDAYTPPAMLRQPAASEQDVIESPDAFDREKKTIEAARGRWIKAIDRDGLAPGGRPISSALVLAAAYDARTVAELQGPFSLQTIQSLVLLRNASIKGATARLKASLEGFDQVAQLDAMIGLYSAFTESVMAGVGPMGGSDSIRMKFPFPGVAALKGQVAEKNVEIEAHKLSLVQRDIVAQGGKAYWNLLYIHRAIGITRDTLDRMDSLESVATTRYGAGKTSYQDVVKIRIGRERLGERLDTLKKQRVNLETELLTLMDLQPGVSLGWPATTTPDASVPPLDILYPLALENRQELNRMRAMVGKMARMVELAETMIRPTYSQNFSLYTDEAVLQAGSAGMTPTFSTTVSPVRGKGLPKNAWFGSRDAYLRETRRKLEALGAELTDAEARTRLAVRNGWFDLDRARRERSLYKDRLINLSLTSLDVSTRGYESGKVSFADVIASYTGWLDVNLAGERRNSDVGIARIELARRVGAPLP</sequence>
<keyword evidence="1" id="KW-0175">Coiled coil</keyword>
<dbReference type="GO" id="GO:0015562">
    <property type="term" value="F:efflux transmembrane transporter activity"/>
    <property type="evidence" value="ECO:0007669"/>
    <property type="project" value="InterPro"/>
</dbReference>
<accession>A0A5K7YMM3</accession>
<name>A0A5K7YMM3_9BACT</name>
<dbReference type="PANTHER" id="PTHR30203:SF24">
    <property type="entry name" value="BLR4935 PROTEIN"/>
    <property type="match status" value="1"/>
</dbReference>
<dbReference type="SUPFAM" id="SSF56954">
    <property type="entry name" value="Outer membrane efflux proteins (OEP)"/>
    <property type="match status" value="1"/>
</dbReference>